<evidence type="ECO:0000256" key="1">
    <source>
        <dbReference type="SAM" id="MobiDB-lite"/>
    </source>
</evidence>
<evidence type="ECO:0000313" key="2">
    <source>
        <dbReference type="EMBL" id="KIJ43179.1"/>
    </source>
</evidence>
<proteinExistence type="predicted"/>
<sequence length="222" mass="25512">MSAEHDYSAAEGAAIHADRTLVDHQMVGVHPNPPTHSIPHVQSEIYPIPSHPERELQGSNMRNPATGHPYRERSLLPSEQVILTPKSVRNVQLEISATQEGAKRGRKRTQKKSWKKWAHDNLQAQKHRRLEAHRNFFKGRREQAISHKNATNIRAHPHDTKPTPKEGRKKSLLRPRKKCIGSSVQDKQYGHKEFKFDAKRERKLALHRLRPSIAEHVDDIVS</sequence>
<evidence type="ECO:0000313" key="3">
    <source>
        <dbReference type="Proteomes" id="UP000054279"/>
    </source>
</evidence>
<name>A0A0C9V839_SPHS4</name>
<dbReference type="Proteomes" id="UP000054279">
    <property type="component" value="Unassembled WGS sequence"/>
</dbReference>
<accession>A0A0C9V839</accession>
<gene>
    <name evidence="2" type="ORF">M422DRAFT_31059</name>
</gene>
<dbReference type="EMBL" id="KN837125">
    <property type="protein sequence ID" value="KIJ43179.1"/>
    <property type="molecule type" value="Genomic_DNA"/>
</dbReference>
<dbReference type="AlphaFoldDB" id="A0A0C9V839"/>
<reference evidence="2 3" key="1">
    <citation type="submission" date="2014-06" db="EMBL/GenBank/DDBJ databases">
        <title>Evolutionary Origins and Diversification of the Mycorrhizal Mutualists.</title>
        <authorList>
            <consortium name="DOE Joint Genome Institute"/>
            <consortium name="Mycorrhizal Genomics Consortium"/>
            <person name="Kohler A."/>
            <person name="Kuo A."/>
            <person name="Nagy L.G."/>
            <person name="Floudas D."/>
            <person name="Copeland A."/>
            <person name="Barry K.W."/>
            <person name="Cichocki N."/>
            <person name="Veneault-Fourrey C."/>
            <person name="LaButti K."/>
            <person name="Lindquist E.A."/>
            <person name="Lipzen A."/>
            <person name="Lundell T."/>
            <person name="Morin E."/>
            <person name="Murat C."/>
            <person name="Riley R."/>
            <person name="Ohm R."/>
            <person name="Sun H."/>
            <person name="Tunlid A."/>
            <person name="Henrissat B."/>
            <person name="Grigoriev I.V."/>
            <person name="Hibbett D.S."/>
            <person name="Martin F."/>
        </authorList>
    </citation>
    <scope>NUCLEOTIDE SEQUENCE [LARGE SCALE GENOMIC DNA]</scope>
    <source>
        <strain evidence="2 3">SS14</strain>
    </source>
</reference>
<keyword evidence="3" id="KW-1185">Reference proteome</keyword>
<organism evidence="2 3">
    <name type="scientific">Sphaerobolus stellatus (strain SS14)</name>
    <dbReference type="NCBI Taxonomy" id="990650"/>
    <lineage>
        <taxon>Eukaryota</taxon>
        <taxon>Fungi</taxon>
        <taxon>Dikarya</taxon>
        <taxon>Basidiomycota</taxon>
        <taxon>Agaricomycotina</taxon>
        <taxon>Agaricomycetes</taxon>
        <taxon>Phallomycetidae</taxon>
        <taxon>Geastrales</taxon>
        <taxon>Sphaerobolaceae</taxon>
        <taxon>Sphaerobolus</taxon>
    </lineage>
</organism>
<feature type="compositionally biased region" description="Basic and acidic residues" evidence="1">
    <location>
        <begin position="156"/>
        <end position="166"/>
    </location>
</feature>
<dbReference type="HOGENOM" id="CLU_1246057_0_0_1"/>
<feature type="region of interest" description="Disordered" evidence="1">
    <location>
        <begin position="151"/>
        <end position="186"/>
    </location>
</feature>
<feature type="compositionally biased region" description="Basic residues" evidence="1">
    <location>
        <begin position="167"/>
        <end position="179"/>
    </location>
</feature>
<protein>
    <submittedName>
        <fullName evidence="2">Uncharacterized protein</fullName>
    </submittedName>
</protein>